<dbReference type="SUPFAM" id="SSF48452">
    <property type="entry name" value="TPR-like"/>
    <property type="match status" value="1"/>
</dbReference>
<keyword evidence="3" id="KW-0472">Membrane</keyword>
<evidence type="ECO:0000256" key="1">
    <source>
        <dbReference type="PROSITE-ProRule" id="PRU00339"/>
    </source>
</evidence>
<feature type="region of interest" description="Disordered" evidence="2">
    <location>
        <begin position="67"/>
        <end position="87"/>
    </location>
</feature>
<dbReference type="SMART" id="SM00028">
    <property type="entry name" value="TPR"/>
    <property type="match status" value="2"/>
</dbReference>
<evidence type="ECO:0000256" key="2">
    <source>
        <dbReference type="SAM" id="MobiDB-lite"/>
    </source>
</evidence>
<dbReference type="Gene3D" id="1.25.40.10">
    <property type="entry name" value="Tetratricopeptide repeat domain"/>
    <property type="match status" value="1"/>
</dbReference>
<dbReference type="GO" id="GO:0051787">
    <property type="term" value="F:misfolded protein binding"/>
    <property type="evidence" value="ECO:0007669"/>
    <property type="project" value="TreeGrafter"/>
</dbReference>
<name>A0A2T3A8X1_9PEZI</name>
<dbReference type="PROSITE" id="PS50005">
    <property type="entry name" value="TPR"/>
    <property type="match status" value="1"/>
</dbReference>
<keyword evidence="3" id="KW-0812">Transmembrane</keyword>
<dbReference type="Proteomes" id="UP000241462">
    <property type="component" value="Unassembled WGS sequence"/>
</dbReference>
<evidence type="ECO:0000313" key="5">
    <source>
        <dbReference type="Proteomes" id="UP000241462"/>
    </source>
</evidence>
<keyword evidence="1" id="KW-0802">TPR repeat</keyword>
<dbReference type="Pfam" id="PF13176">
    <property type="entry name" value="TPR_7"/>
    <property type="match status" value="1"/>
</dbReference>
<gene>
    <name evidence="4" type="ORF">BD289DRAFT_367921</name>
</gene>
<dbReference type="CDD" id="cd24145">
    <property type="entry name" value="Mgr3-like"/>
    <property type="match status" value="1"/>
</dbReference>
<feature type="transmembrane region" description="Helical" evidence="3">
    <location>
        <begin position="121"/>
        <end position="143"/>
    </location>
</feature>
<organism evidence="4 5">
    <name type="scientific">Coniella lustricola</name>
    <dbReference type="NCBI Taxonomy" id="2025994"/>
    <lineage>
        <taxon>Eukaryota</taxon>
        <taxon>Fungi</taxon>
        <taxon>Dikarya</taxon>
        <taxon>Ascomycota</taxon>
        <taxon>Pezizomycotina</taxon>
        <taxon>Sordariomycetes</taxon>
        <taxon>Sordariomycetidae</taxon>
        <taxon>Diaporthales</taxon>
        <taxon>Schizoparmaceae</taxon>
        <taxon>Coniella</taxon>
    </lineage>
</organism>
<dbReference type="InterPro" id="IPR019734">
    <property type="entry name" value="TPR_rpt"/>
</dbReference>
<sequence length="512" mass="57433">MIPFRAAKLPQYGALRVAAQAAARPCISPVRTLTLQYRRPVASAPANPQILSPTAQIQRLQGQARWYTPENQSSPPPPPPPPYTTQTKEPIWKTLGRLLSFSTIFRGQTFKKMFRDSPEETTLAVIILLASGGCVAYAVWMYFNYFYAEQFTKYPPDVAKSLRRALYYSNHGLDVNLAHKYYKLALEQCRDNHMDPFSDDVVGIKIQLSAWLEKMGNIPGAAKVLDLVLAENKKWLAMVEKTPEKLPMAPVPGMVLGEGENARTVTKEEFDLWVRSSRTRVLAKSCQMSVKLGTLCADDQILDNEKSHDHLIWATENALKEFYRRAKEGVKDGEGSWLGPQEIGGTLESLGQSFERREQYDLALPLFFQALRLCDDQCHLAVIMNNLAVAFSQHPPRAPYETIPDNFAGQFDQAPTPPAPGQTWTRKDHIEAAERWAKNALRHAKELKGDARTPECDQACAVALVNLGNIALLSGDHDAARRRFQRAIKVSEDNSFPDGIREAEEGLKRLSQ</sequence>
<keyword evidence="5" id="KW-1185">Reference proteome</keyword>
<dbReference type="STRING" id="2025994.A0A2T3A8X1"/>
<accession>A0A2T3A8X1</accession>
<dbReference type="EMBL" id="KZ678436">
    <property type="protein sequence ID" value="PSR85907.1"/>
    <property type="molecule type" value="Genomic_DNA"/>
</dbReference>
<proteinExistence type="predicted"/>
<feature type="repeat" description="TPR" evidence="1">
    <location>
        <begin position="461"/>
        <end position="494"/>
    </location>
</feature>
<reference evidence="4 5" key="1">
    <citation type="journal article" date="2018" name="Mycol. Prog.">
        <title>Coniella lustricola, a new species from submerged detritus.</title>
        <authorList>
            <person name="Raudabaugh D.B."/>
            <person name="Iturriaga T."/>
            <person name="Carver A."/>
            <person name="Mondo S."/>
            <person name="Pangilinan J."/>
            <person name="Lipzen A."/>
            <person name="He G."/>
            <person name="Amirebrahimi M."/>
            <person name="Grigoriev I.V."/>
            <person name="Miller A.N."/>
        </authorList>
    </citation>
    <scope>NUCLEOTIDE SEQUENCE [LARGE SCALE GENOMIC DNA]</scope>
    <source>
        <strain evidence="4 5">B22-T-1</strain>
    </source>
</reference>
<dbReference type="InParanoid" id="A0A2T3A8X1"/>
<dbReference type="OrthoDB" id="10050400at2759"/>
<keyword evidence="3" id="KW-1133">Transmembrane helix</keyword>
<evidence type="ECO:0000313" key="4">
    <source>
        <dbReference type="EMBL" id="PSR85907.1"/>
    </source>
</evidence>
<dbReference type="GO" id="GO:0006515">
    <property type="term" value="P:protein quality control for misfolded or incompletely synthesized proteins"/>
    <property type="evidence" value="ECO:0007669"/>
    <property type="project" value="TreeGrafter"/>
</dbReference>
<dbReference type="PANTHER" id="PTHR28142:SF1">
    <property type="entry name" value="MITOCHONDRIAL INNER MEMBRANE I-AAA PROTEASE SUPERCOMPLEX SUBUNIT MGR3-RELATED"/>
    <property type="match status" value="1"/>
</dbReference>
<dbReference type="InterPro" id="IPR011990">
    <property type="entry name" value="TPR-like_helical_dom_sf"/>
</dbReference>
<feature type="compositionally biased region" description="Pro residues" evidence="2">
    <location>
        <begin position="74"/>
        <end position="83"/>
    </location>
</feature>
<evidence type="ECO:0008006" key="6">
    <source>
        <dbReference type="Google" id="ProtNLM"/>
    </source>
</evidence>
<dbReference type="InterPro" id="IPR040201">
    <property type="entry name" value="Mrg3-like"/>
</dbReference>
<protein>
    <recommendedName>
        <fullName evidence="6">TPR domain-containing protein</fullName>
    </recommendedName>
</protein>
<evidence type="ECO:0000256" key="3">
    <source>
        <dbReference type="SAM" id="Phobius"/>
    </source>
</evidence>
<dbReference type="AlphaFoldDB" id="A0A2T3A8X1"/>
<dbReference type="GO" id="GO:0031942">
    <property type="term" value="C:i-AAA complex"/>
    <property type="evidence" value="ECO:0007669"/>
    <property type="project" value="TreeGrafter"/>
</dbReference>
<dbReference type="PANTHER" id="PTHR28142">
    <property type="entry name" value="MITOCHONDRIAL INNER MEMBRANE I-AAA PROTEASE SUPERCOMPLEX SUBUNIT MGR3-RELATED"/>
    <property type="match status" value="1"/>
</dbReference>